<comment type="caution">
    <text evidence="4">The sequence shown here is derived from an EMBL/GenBank/DDBJ whole genome shotgun (WGS) entry which is preliminary data.</text>
</comment>
<keyword evidence="2" id="KW-0012">Acyltransferase</keyword>
<dbReference type="InterPro" id="IPR000182">
    <property type="entry name" value="GNAT_dom"/>
</dbReference>
<dbReference type="AlphaFoldDB" id="A0A932A9U8"/>
<dbReference type="InterPro" id="IPR016181">
    <property type="entry name" value="Acyl_CoA_acyltransferase"/>
</dbReference>
<evidence type="ECO:0000313" key="4">
    <source>
        <dbReference type="EMBL" id="MBI2678736.1"/>
    </source>
</evidence>
<evidence type="ECO:0000256" key="2">
    <source>
        <dbReference type="ARBA" id="ARBA00023315"/>
    </source>
</evidence>
<dbReference type="Pfam" id="PF00583">
    <property type="entry name" value="Acetyltransf_1"/>
    <property type="match status" value="1"/>
</dbReference>
<evidence type="ECO:0000313" key="5">
    <source>
        <dbReference type="Proteomes" id="UP000779809"/>
    </source>
</evidence>
<proteinExistence type="predicted"/>
<dbReference type="EMBL" id="JACPNR010000010">
    <property type="protein sequence ID" value="MBI2678736.1"/>
    <property type="molecule type" value="Genomic_DNA"/>
</dbReference>
<dbReference type="PANTHER" id="PTHR43072:SF51">
    <property type="entry name" value="ABC SUPERFAMILY TRANSPORT PROTEIN"/>
    <property type="match status" value="1"/>
</dbReference>
<dbReference type="SUPFAM" id="SSF55729">
    <property type="entry name" value="Acyl-CoA N-acyltransferases (Nat)"/>
    <property type="match status" value="1"/>
</dbReference>
<gene>
    <name evidence="4" type="ORF">HYX28_08130</name>
</gene>
<dbReference type="GO" id="GO:0016747">
    <property type="term" value="F:acyltransferase activity, transferring groups other than amino-acyl groups"/>
    <property type="evidence" value="ECO:0007669"/>
    <property type="project" value="InterPro"/>
</dbReference>
<dbReference type="Gene3D" id="3.40.630.30">
    <property type="match status" value="1"/>
</dbReference>
<dbReference type="Proteomes" id="UP000779809">
    <property type="component" value="Unassembled WGS sequence"/>
</dbReference>
<dbReference type="CDD" id="cd04301">
    <property type="entry name" value="NAT_SF"/>
    <property type="match status" value="1"/>
</dbReference>
<keyword evidence="1" id="KW-0808">Transferase</keyword>
<dbReference type="PROSITE" id="PS51186">
    <property type="entry name" value="GNAT"/>
    <property type="match status" value="1"/>
</dbReference>
<organism evidence="4 5">
    <name type="scientific">Candidatus Korobacter versatilis</name>
    <dbReference type="NCBI Taxonomy" id="658062"/>
    <lineage>
        <taxon>Bacteria</taxon>
        <taxon>Pseudomonadati</taxon>
        <taxon>Acidobacteriota</taxon>
        <taxon>Terriglobia</taxon>
        <taxon>Terriglobales</taxon>
        <taxon>Candidatus Korobacteraceae</taxon>
        <taxon>Candidatus Korobacter</taxon>
    </lineage>
</organism>
<name>A0A932A9U8_9BACT</name>
<evidence type="ECO:0000256" key="1">
    <source>
        <dbReference type="ARBA" id="ARBA00022679"/>
    </source>
</evidence>
<protein>
    <submittedName>
        <fullName evidence="4">GNAT family N-acetyltransferase</fullName>
    </submittedName>
</protein>
<evidence type="ECO:0000259" key="3">
    <source>
        <dbReference type="PROSITE" id="PS51186"/>
    </source>
</evidence>
<sequence length="162" mass="18245">MPARFPRGARSKGQRLRLRDYSPSDFNALFELDQQCFVEGIAYSRAELRRYIDRKGAFVIVAEGAAGKIAGFLVGLHHRDYGWIVTIDVRDSARRTGLGTQLMAAAEKRFRGLKAGAVILEVAVNNIPAVNFYKRLGYSVIRTIPRYYLDSLDAFQMAKLLD</sequence>
<accession>A0A932A9U8</accession>
<dbReference type="PANTHER" id="PTHR43072">
    <property type="entry name" value="N-ACETYLTRANSFERASE"/>
    <property type="match status" value="1"/>
</dbReference>
<reference evidence="4" key="1">
    <citation type="submission" date="2020-07" db="EMBL/GenBank/DDBJ databases">
        <title>Huge and variable diversity of episymbiotic CPR bacteria and DPANN archaea in groundwater ecosystems.</title>
        <authorList>
            <person name="He C.Y."/>
            <person name="Keren R."/>
            <person name="Whittaker M."/>
            <person name="Farag I.F."/>
            <person name="Doudna J."/>
            <person name="Cate J.H.D."/>
            <person name="Banfield J.F."/>
        </authorList>
    </citation>
    <scope>NUCLEOTIDE SEQUENCE</scope>
    <source>
        <strain evidence="4">NC_groundwater_580_Pr5_B-0.1um_64_19</strain>
    </source>
</reference>
<feature type="domain" description="N-acetyltransferase" evidence="3">
    <location>
        <begin position="16"/>
        <end position="162"/>
    </location>
</feature>